<evidence type="ECO:0000313" key="2">
    <source>
        <dbReference type="Proteomes" id="UP001060085"/>
    </source>
</evidence>
<evidence type="ECO:0000313" key="1">
    <source>
        <dbReference type="EMBL" id="KAI5649452.1"/>
    </source>
</evidence>
<protein>
    <submittedName>
        <fullName evidence="1">Uncharacterized protein</fullName>
    </submittedName>
</protein>
<dbReference type="Proteomes" id="UP001060085">
    <property type="component" value="Linkage Group LG08"/>
</dbReference>
<organism evidence="1 2">
    <name type="scientific">Catharanthus roseus</name>
    <name type="common">Madagascar periwinkle</name>
    <name type="synonym">Vinca rosea</name>
    <dbReference type="NCBI Taxonomy" id="4058"/>
    <lineage>
        <taxon>Eukaryota</taxon>
        <taxon>Viridiplantae</taxon>
        <taxon>Streptophyta</taxon>
        <taxon>Embryophyta</taxon>
        <taxon>Tracheophyta</taxon>
        <taxon>Spermatophyta</taxon>
        <taxon>Magnoliopsida</taxon>
        <taxon>eudicotyledons</taxon>
        <taxon>Gunneridae</taxon>
        <taxon>Pentapetalae</taxon>
        <taxon>asterids</taxon>
        <taxon>lamiids</taxon>
        <taxon>Gentianales</taxon>
        <taxon>Apocynaceae</taxon>
        <taxon>Rauvolfioideae</taxon>
        <taxon>Vinceae</taxon>
        <taxon>Catharanthinae</taxon>
        <taxon>Catharanthus</taxon>
    </lineage>
</organism>
<dbReference type="EMBL" id="CM044708">
    <property type="protein sequence ID" value="KAI5649452.1"/>
    <property type="molecule type" value="Genomic_DNA"/>
</dbReference>
<sequence>MGLNRKIRFESVRDARPGWAEPTRAGSSDLTTDISSTRLAVSCNCSAPPQLQCVFLSCRRNRPAQKEDILDPTSGIRARKRMQLSGALQRRRRPFGFLDLRESLSSSDPASEVLLTFLFLFFFRNYFVANFSVSLFLENIPKKRKPGLSR</sequence>
<accession>A0ACB9ZR88</accession>
<gene>
    <name evidence="1" type="ORF">M9H77_35457</name>
</gene>
<comment type="caution">
    <text evidence="1">The sequence shown here is derived from an EMBL/GenBank/DDBJ whole genome shotgun (WGS) entry which is preliminary data.</text>
</comment>
<reference evidence="2" key="1">
    <citation type="journal article" date="2023" name="Nat. Plants">
        <title>Single-cell RNA sequencing provides a high-resolution roadmap for understanding the multicellular compartmentation of specialized metabolism.</title>
        <authorList>
            <person name="Sun S."/>
            <person name="Shen X."/>
            <person name="Li Y."/>
            <person name="Li Y."/>
            <person name="Wang S."/>
            <person name="Li R."/>
            <person name="Zhang H."/>
            <person name="Shen G."/>
            <person name="Guo B."/>
            <person name="Wei J."/>
            <person name="Xu J."/>
            <person name="St-Pierre B."/>
            <person name="Chen S."/>
            <person name="Sun C."/>
        </authorList>
    </citation>
    <scope>NUCLEOTIDE SEQUENCE [LARGE SCALE GENOMIC DNA]</scope>
</reference>
<name>A0ACB9ZR88_CATRO</name>
<proteinExistence type="predicted"/>
<keyword evidence="2" id="KW-1185">Reference proteome</keyword>